<evidence type="ECO:0000259" key="1">
    <source>
        <dbReference type="PROSITE" id="PS51447"/>
    </source>
</evidence>
<dbReference type="Pfam" id="PF03147">
    <property type="entry name" value="FDX-ACB"/>
    <property type="match status" value="1"/>
</dbReference>
<dbReference type="Gene3D" id="3.50.40.10">
    <property type="entry name" value="Phenylalanyl-trna Synthetase, Chain B, domain 3"/>
    <property type="match status" value="1"/>
</dbReference>
<dbReference type="InterPro" id="IPR005146">
    <property type="entry name" value="B3/B4_tRNA-bd"/>
</dbReference>
<proteinExistence type="predicted"/>
<dbReference type="InterPro" id="IPR045864">
    <property type="entry name" value="aa-tRNA-synth_II/BPL/LPL"/>
</dbReference>
<evidence type="ECO:0000313" key="3">
    <source>
        <dbReference type="EMBL" id="OGG58999.1"/>
    </source>
</evidence>
<dbReference type="GO" id="GO:0003723">
    <property type="term" value="F:RNA binding"/>
    <property type="evidence" value="ECO:0007669"/>
    <property type="project" value="InterPro"/>
</dbReference>
<dbReference type="PANTHER" id="PTHR10947">
    <property type="entry name" value="PHENYLALANYL-TRNA SYNTHETASE BETA CHAIN AND LEUCINE-RICH REPEAT-CONTAINING PROTEIN 47"/>
    <property type="match status" value="1"/>
</dbReference>
<dbReference type="EMBL" id="MFLD01000031">
    <property type="protein sequence ID" value="OGG58999.1"/>
    <property type="molecule type" value="Genomic_DNA"/>
</dbReference>
<dbReference type="InterPro" id="IPR036690">
    <property type="entry name" value="Fdx_antiC-bd_sf"/>
</dbReference>
<dbReference type="InterPro" id="IPR020825">
    <property type="entry name" value="Phe-tRNA_synthase-like_B3/B4"/>
</dbReference>
<dbReference type="PROSITE" id="PS51447">
    <property type="entry name" value="FDX_ACB"/>
    <property type="match status" value="1"/>
</dbReference>
<dbReference type="Pfam" id="PF03484">
    <property type="entry name" value="B5"/>
    <property type="match status" value="1"/>
</dbReference>
<dbReference type="SMART" id="SM00873">
    <property type="entry name" value="B3_4"/>
    <property type="match status" value="1"/>
</dbReference>
<dbReference type="InterPro" id="IPR045060">
    <property type="entry name" value="Phe-tRNA-ligase_IIc_bsu"/>
</dbReference>
<sequence length="605" mass="67037">MKISRNWLQTFFTAPLPDAQTLADALTFHAFEIESVENEILDVKVTPNRGHDCLSHRGIAKELSAILNIPMKGDPLREPMSGFTKSRHGEVSIDTPLCARYIAGYIKGVKVGASPDWLRKNLESIGQKSINNIVDAANFVMFNIGQPLHAFDAGKIGKRQEAIGKSEFRIQVRDAKKGEKMLALDAKEYVLSESMLVIADGNADAVIGIAGVKGGKVAEVNEATTDIIIESANFDGASVRKTAQQLKLRTDASQRFEQSISPELAAYGMRAATDLILKIAGGELVGFADEYPKPQEKKQVSVSVAQVNQILGTSLTEKDIADAFIRLGLTRKSYEMSSHRIFKVEVPFERLDISIPEDLVEEVARIVGYDKIPSAELPELKEALAININFAQSEKTRAGLIEKGYSEVFTSVFSEKGERVVANKVDGVRPYLRGNLADGLAEALQKNVRSKDLLGLKEVKLFEIGTVWNGGRESVMVGMAIETKQGGKITEGKLTTVNADHYENFPISTTERYQSFSRYPFIVRDIALWTETGTKPEEILEVIRKESGELLVRSELFDTFEKAGKISYAFRLVLQSFEKTLTDEEANAVMESVYKEVKKRGWEVR</sequence>
<organism evidence="3 4">
    <name type="scientific">Candidatus Kaiserbacteria bacterium RIFCSPHIGHO2_02_FULL_49_16</name>
    <dbReference type="NCBI Taxonomy" id="1798490"/>
    <lineage>
        <taxon>Bacteria</taxon>
        <taxon>Candidatus Kaiseribacteriota</taxon>
    </lineage>
</organism>
<dbReference type="InterPro" id="IPR005121">
    <property type="entry name" value="Fdx_antiC-bd"/>
</dbReference>
<dbReference type="SMART" id="SM00896">
    <property type="entry name" value="FDX-ACB"/>
    <property type="match status" value="1"/>
</dbReference>
<dbReference type="SUPFAM" id="SSF55681">
    <property type="entry name" value="Class II aaRS and biotin synthetases"/>
    <property type="match status" value="1"/>
</dbReference>
<feature type="domain" description="FDX-ACB" evidence="1">
    <location>
        <begin position="517"/>
        <end position="605"/>
    </location>
</feature>
<accession>A0A1F6DC49</accession>
<gene>
    <name evidence="3" type="ORF">A3C86_01280</name>
</gene>
<feature type="domain" description="B5" evidence="2">
    <location>
        <begin position="295"/>
        <end position="374"/>
    </location>
</feature>
<dbReference type="GO" id="GO:0006432">
    <property type="term" value="P:phenylalanyl-tRNA aminoacylation"/>
    <property type="evidence" value="ECO:0007669"/>
    <property type="project" value="InterPro"/>
</dbReference>
<evidence type="ECO:0000313" key="4">
    <source>
        <dbReference type="Proteomes" id="UP000178042"/>
    </source>
</evidence>
<dbReference type="Proteomes" id="UP000178042">
    <property type="component" value="Unassembled WGS sequence"/>
</dbReference>
<reference evidence="3 4" key="1">
    <citation type="journal article" date="2016" name="Nat. Commun.">
        <title>Thousands of microbial genomes shed light on interconnected biogeochemical processes in an aquifer system.</title>
        <authorList>
            <person name="Anantharaman K."/>
            <person name="Brown C.T."/>
            <person name="Hug L.A."/>
            <person name="Sharon I."/>
            <person name="Castelle C.J."/>
            <person name="Probst A.J."/>
            <person name="Thomas B.C."/>
            <person name="Singh A."/>
            <person name="Wilkins M.J."/>
            <person name="Karaoz U."/>
            <person name="Brodie E.L."/>
            <person name="Williams K.H."/>
            <person name="Hubbard S.S."/>
            <person name="Banfield J.F."/>
        </authorList>
    </citation>
    <scope>NUCLEOTIDE SEQUENCE [LARGE SCALE GENOMIC DNA]</scope>
</reference>
<dbReference type="AlphaFoldDB" id="A0A1F6DC49"/>
<dbReference type="GO" id="GO:0005524">
    <property type="term" value="F:ATP binding"/>
    <property type="evidence" value="ECO:0007669"/>
    <property type="project" value="InterPro"/>
</dbReference>
<dbReference type="SUPFAM" id="SSF56037">
    <property type="entry name" value="PheT/TilS domain"/>
    <property type="match status" value="1"/>
</dbReference>
<dbReference type="PROSITE" id="PS51483">
    <property type="entry name" value="B5"/>
    <property type="match status" value="1"/>
</dbReference>
<dbReference type="Pfam" id="PF03483">
    <property type="entry name" value="B3_4"/>
    <property type="match status" value="1"/>
</dbReference>
<dbReference type="SUPFAM" id="SSF54991">
    <property type="entry name" value="Anticodon-binding domain of PheRS"/>
    <property type="match status" value="1"/>
</dbReference>
<dbReference type="PANTHER" id="PTHR10947:SF0">
    <property type="entry name" value="PHENYLALANINE--TRNA LIGASE BETA SUBUNIT"/>
    <property type="match status" value="1"/>
</dbReference>
<dbReference type="SUPFAM" id="SSF46955">
    <property type="entry name" value="Putative DNA-binding domain"/>
    <property type="match status" value="2"/>
</dbReference>
<protein>
    <submittedName>
        <fullName evidence="3">Uncharacterized protein</fullName>
    </submittedName>
</protein>
<dbReference type="Gene3D" id="3.30.930.10">
    <property type="entry name" value="Bira Bifunctional Protein, Domain 2"/>
    <property type="match status" value="1"/>
</dbReference>
<dbReference type="GO" id="GO:0009328">
    <property type="term" value="C:phenylalanine-tRNA ligase complex"/>
    <property type="evidence" value="ECO:0007669"/>
    <property type="project" value="TreeGrafter"/>
</dbReference>
<name>A0A1F6DC49_9BACT</name>
<dbReference type="Gene3D" id="3.30.56.10">
    <property type="match status" value="2"/>
</dbReference>
<dbReference type="Gene3D" id="3.30.70.380">
    <property type="entry name" value="Ferrodoxin-fold anticodon-binding domain"/>
    <property type="match status" value="1"/>
</dbReference>
<dbReference type="InterPro" id="IPR005147">
    <property type="entry name" value="tRNA_synthase_B5-dom"/>
</dbReference>
<dbReference type="GO" id="GO:0004826">
    <property type="term" value="F:phenylalanine-tRNA ligase activity"/>
    <property type="evidence" value="ECO:0007669"/>
    <property type="project" value="InterPro"/>
</dbReference>
<evidence type="ECO:0000259" key="2">
    <source>
        <dbReference type="PROSITE" id="PS51483"/>
    </source>
</evidence>
<comment type="caution">
    <text evidence="3">The sequence shown here is derived from an EMBL/GenBank/DDBJ whole genome shotgun (WGS) entry which is preliminary data.</text>
</comment>
<dbReference type="GO" id="GO:0000287">
    <property type="term" value="F:magnesium ion binding"/>
    <property type="evidence" value="ECO:0007669"/>
    <property type="project" value="InterPro"/>
</dbReference>
<dbReference type="InterPro" id="IPR009061">
    <property type="entry name" value="DNA-bd_dom_put_sf"/>
</dbReference>
<dbReference type="SMART" id="SM00874">
    <property type="entry name" value="B5"/>
    <property type="match status" value="1"/>
</dbReference>